<sequence length="128" mass="14673">MYEHLLSKKIYLLCRTDEFEPVAVNTKVMRPTVKQTKAYLLCETCEDNLNKNGERITVPLLTRFGGPFPLYERLVKHVVLLIIWHIVIRIIWHTIIFGVPSPNRKGLKTAGIVPNQTLSAQICSRCAK</sequence>
<dbReference type="EMBL" id="CP132933">
    <property type="protein sequence ID" value="XCB28812.1"/>
    <property type="molecule type" value="Genomic_DNA"/>
</dbReference>
<keyword evidence="1" id="KW-1133">Transmembrane helix</keyword>
<proteinExistence type="predicted"/>
<feature type="transmembrane region" description="Helical" evidence="1">
    <location>
        <begin position="78"/>
        <end position="99"/>
    </location>
</feature>
<gene>
    <name evidence="2" type="ORF">RBB75_20460</name>
</gene>
<evidence type="ECO:0000256" key="1">
    <source>
        <dbReference type="SAM" id="Phobius"/>
    </source>
</evidence>
<reference evidence="2" key="1">
    <citation type="submission" date="2023-08" db="EMBL/GenBank/DDBJ databases">
        <authorList>
            <person name="Messyasz A."/>
            <person name="Mannisto M.K."/>
            <person name="Kerkhof L.J."/>
            <person name="Haggblom M."/>
        </authorList>
    </citation>
    <scope>NUCLEOTIDE SEQUENCE</scope>
    <source>
        <strain evidence="2">M8UP23</strain>
        <plasmid evidence="2">unnamed1</plasmid>
    </source>
</reference>
<accession>A0AAU7ZKD5</accession>
<keyword evidence="1" id="KW-0472">Membrane</keyword>
<organism evidence="2">
    <name type="scientific">Tunturiibacter empetritectus</name>
    <dbReference type="NCBI Taxonomy" id="3069691"/>
    <lineage>
        <taxon>Bacteria</taxon>
        <taxon>Pseudomonadati</taxon>
        <taxon>Acidobacteriota</taxon>
        <taxon>Terriglobia</taxon>
        <taxon>Terriglobales</taxon>
        <taxon>Acidobacteriaceae</taxon>
        <taxon>Tunturiibacter</taxon>
    </lineage>
</organism>
<dbReference type="AlphaFoldDB" id="A0AAU7ZKD5"/>
<geneLocation type="plasmid" evidence="2">
    <name>unnamed1</name>
</geneLocation>
<name>A0AAU7ZKD5_9BACT</name>
<keyword evidence="2" id="KW-0614">Plasmid</keyword>
<dbReference type="KEGG" id="temp:RBB75_20460"/>
<evidence type="ECO:0000313" key="2">
    <source>
        <dbReference type="EMBL" id="XCB28812.1"/>
    </source>
</evidence>
<protein>
    <submittedName>
        <fullName evidence="2">Uncharacterized protein</fullName>
    </submittedName>
</protein>
<dbReference type="RefSeq" id="WP_353070466.1">
    <property type="nucleotide sequence ID" value="NZ_CP132933.1"/>
</dbReference>
<reference evidence="2" key="2">
    <citation type="journal article" date="2024" name="Environ. Microbiol.">
        <title>Genome analysis and description of Tunturibacter gen. nov. expands the diversity of Terriglobia in tundra soils.</title>
        <authorList>
            <person name="Messyasz A."/>
            <person name="Mannisto M.K."/>
            <person name="Kerkhof L.J."/>
            <person name="Haggblom M.M."/>
        </authorList>
    </citation>
    <scope>NUCLEOTIDE SEQUENCE</scope>
    <source>
        <strain evidence="2">M8UP23</strain>
    </source>
</reference>
<keyword evidence="1" id="KW-0812">Transmembrane</keyword>